<gene>
    <name evidence="2" type="ORF">METZ01_LOCUS239606</name>
</gene>
<protein>
    <recommendedName>
        <fullName evidence="1">Fatty acid desaturase domain-containing protein</fullName>
    </recommendedName>
</protein>
<dbReference type="EMBL" id="UINC01061310">
    <property type="protein sequence ID" value="SVB86752.1"/>
    <property type="molecule type" value="Genomic_DNA"/>
</dbReference>
<dbReference type="PANTHER" id="PTHR19353">
    <property type="entry name" value="FATTY ACID DESATURASE 2"/>
    <property type="match status" value="1"/>
</dbReference>
<name>A0A382HHW4_9ZZZZ</name>
<feature type="domain" description="Fatty acid desaturase" evidence="1">
    <location>
        <begin position="51"/>
        <end position="153"/>
    </location>
</feature>
<dbReference type="Pfam" id="PF00487">
    <property type="entry name" value="FA_desaturase"/>
    <property type="match status" value="1"/>
</dbReference>
<proteinExistence type="predicted"/>
<evidence type="ECO:0000313" key="2">
    <source>
        <dbReference type="EMBL" id="SVB86752.1"/>
    </source>
</evidence>
<organism evidence="2">
    <name type="scientific">marine metagenome</name>
    <dbReference type="NCBI Taxonomy" id="408172"/>
    <lineage>
        <taxon>unclassified sequences</taxon>
        <taxon>metagenomes</taxon>
        <taxon>ecological metagenomes</taxon>
    </lineage>
</organism>
<dbReference type="InterPro" id="IPR005804">
    <property type="entry name" value="FA_desaturase_dom"/>
</dbReference>
<sequence length="167" mass="19152">MEKDYKPVDLLSKEELKVIRKKRDWVNVVSIGSNWLQILAAMALFFYFPNILTFFLSVVVVGTRQFALAVLAHDGAHNLLFSNAKINDLASQWFCAFPIFSDNRPYRPYHLAHHRFTETENDPDLSLSAPFPITKASFRRKVIRDLTGLTGLRRYSIAIKSIFSSEA</sequence>
<dbReference type="GO" id="GO:0016020">
    <property type="term" value="C:membrane"/>
    <property type="evidence" value="ECO:0007669"/>
    <property type="project" value="TreeGrafter"/>
</dbReference>
<dbReference type="AlphaFoldDB" id="A0A382HHW4"/>
<evidence type="ECO:0000259" key="1">
    <source>
        <dbReference type="Pfam" id="PF00487"/>
    </source>
</evidence>
<reference evidence="2" key="1">
    <citation type="submission" date="2018-05" db="EMBL/GenBank/DDBJ databases">
        <authorList>
            <person name="Lanie J.A."/>
            <person name="Ng W.-L."/>
            <person name="Kazmierczak K.M."/>
            <person name="Andrzejewski T.M."/>
            <person name="Davidsen T.M."/>
            <person name="Wayne K.J."/>
            <person name="Tettelin H."/>
            <person name="Glass J.I."/>
            <person name="Rusch D."/>
            <person name="Podicherti R."/>
            <person name="Tsui H.-C.T."/>
            <person name="Winkler M.E."/>
        </authorList>
    </citation>
    <scope>NUCLEOTIDE SEQUENCE</scope>
</reference>
<dbReference type="PANTHER" id="PTHR19353:SF19">
    <property type="entry name" value="DELTA(5) FATTY ACID DESATURASE C-RELATED"/>
    <property type="match status" value="1"/>
</dbReference>
<dbReference type="GO" id="GO:0016717">
    <property type="term" value="F:oxidoreductase activity, acting on paired donors, with oxidation of a pair of donors resulting in the reduction of molecular oxygen to two molecules of water"/>
    <property type="evidence" value="ECO:0007669"/>
    <property type="project" value="TreeGrafter"/>
</dbReference>
<feature type="non-terminal residue" evidence="2">
    <location>
        <position position="167"/>
    </location>
</feature>
<accession>A0A382HHW4</accession>
<dbReference type="InterPro" id="IPR012171">
    <property type="entry name" value="Fatty_acid_desaturase"/>
</dbReference>
<dbReference type="GO" id="GO:0008610">
    <property type="term" value="P:lipid biosynthetic process"/>
    <property type="evidence" value="ECO:0007669"/>
    <property type="project" value="UniProtKB-ARBA"/>
</dbReference>